<dbReference type="OrthoDB" id="248233at2759"/>
<dbReference type="Gene3D" id="2.40.30.10">
    <property type="entry name" value="Translation factors"/>
    <property type="match status" value="1"/>
</dbReference>
<dbReference type="Pfam" id="PF00009">
    <property type="entry name" value="GTP_EFTU"/>
    <property type="match status" value="1"/>
</dbReference>
<dbReference type="CDD" id="cd04165">
    <property type="entry name" value="GTPBP1_like"/>
    <property type="match status" value="1"/>
</dbReference>
<protein>
    <recommendedName>
        <fullName evidence="5">Tr-type G domain-containing protein</fullName>
    </recommendedName>
</protein>
<reference evidence="6 7" key="1">
    <citation type="journal article" date="2017" name="Curr. Biol.">
        <title>Genome architecture and evolution of a unichromosomal asexual nematode.</title>
        <authorList>
            <person name="Fradin H."/>
            <person name="Zegar C."/>
            <person name="Gutwein M."/>
            <person name="Lucas J."/>
            <person name="Kovtun M."/>
            <person name="Corcoran D."/>
            <person name="Baugh L.R."/>
            <person name="Kiontke K."/>
            <person name="Gunsalus K."/>
            <person name="Fitch D.H."/>
            <person name="Piano F."/>
        </authorList>
    </citation>
    <scope>NUCLEOTIDE SEQUENCE [LARGE SCALE GENOMIC DNA]</scope>
    <source>
        <strain evidence="6">PF1309</strain>
    </source>
</reference>
<evidence type="ECO:0000259" key="5">
    <source>
        <dbReference type="Pfam" id="PF00009"/>
    </source>
</evidence>
<evidence type="ECO:0000256" key="4">
    <source>
        <dbReference type="SAM" id="MobiDB-lite"/>
    </source>
</evidence>
<keyword evidence="3" id="KW-0342">GTP-binding</keyword>
<dbReference type="InterPro" id="IPR050055">
    <property type="entry name" value="EF-Tu_GTPase"/>
</dbReference>
<keyword evidence="2" id="KW-0547">Nucleotide-binding</keyword>
<dbReference type="PANTHER" id="PTHR43721:SF3">
    <property type="entry name" value="GTP-BINDING PROTEIN 2"/>
    <property type="match status" value="1"/>
</dbReference>
<dbReference type="GO" id="GO:0003924">
    <property type="term" value="F:GTPase activity"/>
    <property type="evidence" value="ECO:0007669"/>
    <property type="project" value="InterPro"/>
</dbReference>
<dbReference type="FunFam" id="3.40.50.300:FF:001865">
    <property type="entry name" value="GTP-binding protein"/>
    <property type="match status" value="1"/>
</dbReference>
<dbReference type="EMBL" id="LIAE01008888">
    <property type="protein sequence ID" value="PAV71978.1"/>
    <property type="molecule type" value="Genomic_DNA"/>
</dbReference>
<dbReference type="InterPro" id="IPR027417">
    <property type="entry name" value="P-loop_NTPase"/>
</dbReference>
<gene>
    <name evidence="6" type="ORF">WR25_16665</name>
</gene>
<evidence type="ECO:0000313" key="6">
    <source>
        <dbReference type="EMBL" id="PAV71978.1"/>
    </source>
</evidence>
<evidence type="ECO:0000256" key="1">
    <source>
        <dbReference type="ARBA" id="ARBA00007249"/>
    </source>
</evidence>
<dbReference type="CDD" id="cd03694">
    <property type="entry name" value="GTPBP_II"/>
    <property type="match status" value="1"/>
</dbReference>
<dbReference type="SUPFAM" id="SSF52540">
    <property type="entry name" value="P-loop containing nucleoside triphosphate hydrolases"/>
    <property type="match status" value="1"/>
</dbReference>
<dbReference type="GO" id="GO:0005525">
    <property type="term" value="F:GTP binding"/>
    <property type="evidence" value="ECO:0007669"/>
    <property type="project" value="UniProtKB-KW"/>
</dbReference>
<feature type="region of interest" description="Disordered" evidence="4">
    <location>
        <begin position="1"/>
        <end position="20"/>
    </location>
</feature>
<dbReference type="AlphaFoldDB" id="A0A2A2KDN8"/>
<dbReference type="CDD" id="cd03708">
    <property type="entry name" value="GTPBP_III"/>
    <property type="match status" value="1"/>
</dbReference>
<evidence type="ECO:0000256" key="2">
    <source>
        <dbReference type="ARBA" id="ARBA00022741"/>
    </source>
</evidence>
<dbReference type="InterPro" id="IPR009000">
    <property type="entry name" value="Transl_B-barrel_sf"/>
</dbReference>
<name>A0A2A2KDN8_9BILA</name>
<dbReference type="SUPFAM" id="SSF50447">
    <property type="entry name" value="Translation proteins"/>
    <property type="match status" value="1"/>
</dbReference>
<organism evidence="6 7">
    <name type="scientific">Diploscapter pachys</name>
    <dbReference type="NCBI Taxonomy" id="2018661"/>
    <lineage>
        <taxon>Eukaryota</taxon>
        <taxon>Metazoa</taxon>
        <taxon>Ecdysozoa</taxon>
        <taxon>Nematoda</taxon>
        <taxon>Chromadorea</taxon>
        <taxon>Rhabditida</taxon>
        <taxon>Rhabditina</taxon>
        <taxon>Rhabditomorpha</taxon>
        <taxon>Rhabditoidea</taxon>
        <taxon>Rhabditidae</taxon>
        <taxon>Diploscapter</taxon>
    </lineage>
</organism>
<evidence type="ECO:0000313" key="7">
    <source>
        <dbReference type="Proteomes" id="UP000218231"/>
    </source>
</evidence>
<accession>A0A2A2KDN8</accession>
<dbReference type="PANTHER" id="PTHR43721">
    <property type="entry name" value="ELONGATION FACTOR TU-RELATED"/>
    <property type="match status" value="1"/>
</dbReference>
<dbReference type="InterPro" id="IPR035531">
    <property type="entry name" value="GTPBP1-like"/>
</dbReference>
<dbReference type="GO" id="GO:0003746">
    <property type="term" value="F:translation elongation factor activity"/>
    <property type="evidence" value="ECO:0007669"/>
    <property type="project" value="TreeGrafter"/>
</dbReference>
<comment type="caution">
    <text evidence="6">The sequence shown here is derived from an EMBL/GenBank/DDBJ whole genome shotgun (WGS) entry which is preliminary data.</text>
</comment>
<dbReference type="STRING" id="2018661.A0A2A2KDN8"/>
<dbReference type="Proteomes" id="UP000218231">
    <property type="component" value="Unassembled WGS sequence"/>
</dbReference>
<sequence>MYPSSSGAGHNPNPPRRGVNAALEPVQEWTIKEILFDGVEKRVKPDAFPDHIARMARQIDWMSLIDTDKRYDNPDLADLDDEEEYPKFEEELPTIPPEAGPWHTVAKNLHESLQQLNVLIDTIGIIRNTDYMKPLTVLDPLLIDSPTLTDFANQSKSSHWVWKRRALNEAIEVLGVSMRNRNPKEESTDEAHALRVGFFDELMALRNVWRIRKTGHRIYGDLGYHIFGMKYNSRELFEIKRRDLSVEEMNAFRGRNPLSLIQVSVPRDLMKRSNLVLKIVRDEDSGGLFGKTVEEDYEYMKVRPKEAEKVDWRRALRWAQQALVNRDVFEQLCTDASRMYNRNSVVKGNTLMHAMYDGLFLKVGELREPESDVFLARMLQQLVVTDECTRWIRPQMFVSMPLTTLPEQLDTRGSKAYTKVDIIEYARKQTRLLDKMGRIAGHYYMAQKVNAILLDFQNSSSDPSIQWRFVRTSIYSSFASVNITYRGYESLMGRHCFWVHIEHDGASVVTKEGQTIDCYRDKEFLQFMIKMQIVNANVTAATFLGKFTWHYSVITTNMNAMSDRKLPCPSALLCNEPSTKQIFMQFPVDRSPIIKMRKFPFTPEEELDEDHQFTTFEFSRLPGTTLCKKMEADAFPMQKVGSDFDQGAKYLPAENDLGNIEYKARLTNTNPARLQHLITQMKWRLREGQGEAIYELGVEDDGALTGLTDSDLEMSLATLQTMAKSLDASLTILAEREVSPKGASQRRTVAEVLVRKVPESQQFIELRLAVLGGCNVGKSTLCGVMTQGCLDDGNGKTRLNLFRFPHEVRTGKTSSVCLDVIGFDSRGKLVNYADNTLEEVVEKSTKLVTLIDLAGDAKYLKTTIHGLSAYRPHFSCLLISAETGTTAVTREHLGLLAALNIPFFVVITKKDLVDKTQLELVYENVRKLLARAGMNMSTKKIKNKRDAINAARVLSESGIIPVLSLSSVSGEGMRPFRCFLNVLSTAGTSDTRLQLADNEPLFTVEEIFTVPHVGIVVCGLLSEGRLHEGQTTLIGPFKDSSYHKAIITSIRRSRQPVRSLCAGEAASVAIRILNPDDVPLTFRRGLVMLAENATPTCCTRFTANLFLLSHCVKHLCVGFMGTVYIGSIRQTVRVVAIDNAEQAVEQLVWATVTMEFLTHPEFIREGTPLIFRQGKTKGMGEVVEILPQCQ</sequence>
<evidence type="ECO:0000256" key="3">
    <source>
        <dbReference type="ARBA" id="ARBA00023134"/>
    </source>
</evidence>
<keyword evidence="7" id="KW-1185">Reference proteome</keyword>
<comment type="similarity">
    <text evidence="1">Belongs to the TRAFAC class translation factor GTPase superfamily. Classic translation factor GTPase family. EF-Tu/EF-1A subfamily.</text>
</comment>
<dbReference type="InterPro" id="IPR009001">
    <property type="entry name" value="Transl_elong_EF1A/Init_IF2_C"/>
</dbReference>
<dbReference type="Gene3D" id="3.40.50.300">
    <property type="entry name" value="P-loop containing nucleotide triphosphate hydrolases"/>
    <property type="match status" value="1"/>
</dbReference>
<dbReference type="InterPro" id="IPR000795">
    <property type="entry name" value="T_Tr_GTP-bd_dom"/>
</dbReference>
<dbReference type="SUPFAM" id="SSF50465">
    <property type="entry name" value="EF-Tu/eEF-1alpha/eIF2-gamma C-terminal domain"/>
    <property type="match status" value="1"/>
</dbReference>
<proteinExistence type="inferred from homology"/>
<feature type="domain" description="Tr-type G" evidence="5">
    <location>
        <begin position="768"/>
        <end position="976"/>
    </location>
</feature>